<evidence type="ECO:0000313" key="3">
    <source>
        <dbReference type="EMBL" id="MFC0406818.1"/>
    </source>
</evidence>
<evidence type="ECO:0000256" key="2">
    <source>
        <dbReference type="ARBA" id="ARBA00023235"/>
    </source>
</evidence>
<dbReference type="SUPFAM" id="SSF53681">
    <property type="entry name" value="Aspartate/glutamate racemase"/>
    <property type="match status" value="2"/>
</dbReference>
<reference evidence="3 4" key="1">
    <citation type="submission" date="2024-09" db="EMBL/GenBank/DDBJ databases">
        <authorList>
            <person name="Sun Q."/>
            <person name="Mori K."/>
        </authorList>
    </citation>
    <scope>NUCLEOTIDE SEQUENCE [LARGE SCALE GENOMIC DNA]</scope>
    <source>
        <strain evidence="3 4">TBRC 5777</strain>
    </source>
</reference>
<dbReference type="PANTHER" id="PTHR21198">
    <property type="entry name" value="GLUTAMATE RACEMASE"/>
    <property type="match status" value="1"/>
</dbReference>
<dbReference type="Gene3D" id="3.40.50.1860">
    <property type="match status" value="2"/>
</dbReference>
<dbReference type="EMBL" id="JBHLUN010000001">
    <property type="protein sequence ID" value="MFC0406818.1"/>
    <property type="molecule type" value="Genomic_DNA"/>
</dbReference>
<name>A0ABV6JM89_9PROT</name>
<dbReference type="NCBIfam" id="TIGR00035">
    <property type="entry name" value="asp_race"/>
    <property type="match status" value="1"/>
</dbReference>
<dbReference type="PANTHER" id="PTHR21198:SF7">
    <property type="entry name" value="ASPARTATE-GLUTAMATE RACEMASE FAMILY"/>
    <property type="match status" value="1"/>
</dbReference>
<dbReference type="RefSeq" id="WP_377042502.1">
    <property type="nucleotide sequence ID" value="NZ_JBHLUN010000001.1"/>
</dbReference>
<proteinExistence type="inferred from homology"/>
<keyword evidence="4" id="KW-1185">Reference proteome</keyword>
<dbReference type="InterPro" id="IPR015942">
    <property type="entry name" value="Asp/Glu/hydantoin_racemase"/>
</dbReference>
<dbReference type="Pfam" id="PF01177">
    <property type="entry name" value="Asp_Glu_race"/>
    <property type="match status" value="1"/>
</dbReference>
<protein>
    <submittedName>
        <fullName evidence="3">Aspartate/glutamate racemase family protein</fullName>
    </submittedName>
</protein>
<keyword evidence="2" id="KW-0413">Isomerase</keyword>
<accession>A0ABV6JM89</accession>
<evidence type="ECO:0000313" key="4">
    <source>
        <dbReference type="Proteomes" id="UP001589865"/>
    </source>
</evidence>
<dbReference type="InterPro" id="IPR004380">
    <property type="entry name" value="Asp_race"/>
</dbReference>
<dbReference type="Proteomes" id="UP001589865">
    <property type="component" value="Unassembled WGS sequence"/>
</dbReference>
<comment type="caution">
    <text evidence="3">The sequence shown here is derived from an EMBL/GenBank/DDBJ whole genome shotgun (WGS) entry which is preliminary data.</text>
</comment>
<evidence type="ECO:0000256" key="1">
    <source>
        <dbReference type="ARBA" id="ARBA00007847"/>
    </source>
</evidence>
<sequence>MRRIGLLGGMSFESSALYYRMINEAVRERLGGWHSADILMRSVDFQVVVDMQRAGRWDEAGRYLAEAAQELEAAGAGCIVVCTVTMHLVAPAIEAAVAVPVLHVIDVTAARLKAARRRRPLLLATRYTMEEGFYQARMKRHGIDVMIPGPDGRTLTHDIIFDELCAGKVLDRSREVLIGLVAQAKAQGADSLIFGCTEIGMILDVDGTPLPGFDSTAIHAAAAVDFALGVDAQNHGARCGEATSAS</sequence>
<organism evidence="3 4">
    <name type="scientific">Roseomonas elaeocarpi</name>
    <dbReference type="NCBI Taxonomy" id="907779"/>
    <lineage>
        <taxon>Bacteria</taxon>
        <taxon>Pseudomonadati</taxon>
        <taxon>Pseudomonadota</taxon>
        <taxon>Alphaproteobacteria</taxon>
        <taxon>Acetobacterales</taxon>
        <taxon>Roseomonadaceae</taxon>
        <taxon>Roseomonas</taxon>
    </lineage>
</organism>
<gene>
    <name evidence="3" type="ORF">ACFFGY_01070</name>
</gene>
<comment type="similarity">
    <text evidence="1">Belongs to the aspartate/glutamate racemases family.</text>
</comment>
<dbReference type="InterPro" id="IPR001920">
    <property type="entry name" value="Asp/Glu_race"/>
</dbReference>